<dbReference type="InterPro" id="IPR013901">
    <property type="entry name" value="Anthrone_oxy"/>
</dbReference>
<organism evidence="2 3">
    <name type="scientific">Thermomonospora echinospora</name>
    <dbReference type="NCBI Taxonomy" id="1992"/>
    <lineage>
        <taxon>Bacteria</taxon>
        <taxon>Bacillati</taxon>
        <taxon>Actinomycetota</taxon>
        <taxon>Actinomycetes</taxon>
        <taxon>Streptosporangiales</taxon>
        <taxon>Thermomonosporaceae</taxon>
        <taxon>Thermomonospora</taxon>
    </lineage>
</organism>
<evidence type="ECO:0000256" key="1">
    <source>
        <dbReference type="SAM" id="Phobius"/>
    </source>
</evidence>
<reference evidence="3" key="1">
    <citation type="submission" date="2016-10" db="EMBL/GenBank/DDBJ databases">
        <authorList>
            <person name="Varghese N."/>
            <person name="Submissions S."/>
        </authorList>
    </citation>
    <scope>NUCLEOTIDE SEQUENCE [LARGE SCALE GENOMIC DNA]</scope>
    <source>
        <strain evidence="3">DSM 43163</strain>
    </source>
</reference>
<evidence type="ECO:0000313" key="3">
    <source>
        <dbReference type="Proteomes" id="UP000236723"/>
    </source>
</evidence>
<feature type="transmembrane region" description="Helical" evidence="1">
    <location>
        <begin position="57"/>
        <end position="78"/>
    </location>
</feature>
<dbReference type="Pfam" id="PF08592">
    <property type="entry name" value="Anthrone_oxy"/>
    <property type="match status" value="1"/>
</dbReference>
<keyword evidence="3" id="KW-1185">Reference proteome</keyword>
<dbReference type="AlphaFoldDB" id="A0A1H6B4V5"/>
<protein>
    <submittedName>
        <fullName evidence="2">Uncharacterized membrane protein</fullName>
    </submittedName>
</protein>
<name>A0A1H6B4V5_9ACTN</name>
<proteinExistence type="predicted"/>
<keyword evidence="1" id="KW-1133">Transmembrane helix</keyword>
<gene>
    <name evidence="2" type="ORF">SAMN04489712_106209</name>
</gene>
<keyword evidence="1" id="KW-0472">Membrane</keyword>
<evidence type="ECO:0000313" key="2">
    <source>
        <dbReference type="EMBL" id="SEG55166.1"/>
    </source>
</evidence>
<feature type="transmembrane region" description="Helical" evidence="1">
    <location>
        <begin position="142"/>
        <end position="160"/>
    </location>
</feature>
<dbReference type="RefSeq" id="WP_200827280.1">
    <property type="nucleotide sequence ID" value="NZ_FNVO01000006.1"/>
</dbReference>
<keyword evidence="1" id="KW-0812">Transmembrane</keyword>
<accession>A0A1H6B4V5</accession>
<dbReference type="Proteomes" id="UP000236723">
    <property type="component" value="Unassembled WGS sequence"/>
</dbReference>
<feature type="transmembrane region" description="Helical" evidence="1">
    <location>
        <begin position="85"/>
        <end position="106"/>
    </location>
</feature>
<sequence>MLKLFQTLSLISATTTMGLMAGLFAAFSYSVMPGLGRTEDRVFVEAMQRINAAILNGWFAVGFAGAIVCTGLAAALHLGSGHRAVLPWLIAAFVLYAAVLVITFAVNVPLNNALDAAGDVDRIPDLAAVRAAFETRWVRWNVVRAVLCTAALACLAWSLIRYGRTL</sequence>
<dbReference type="EMBL" id="FNVO01000006">
    <property type="protein sequence ID" value="SEG55166.1"/>
    <property type="molecule type" value="Genomic_DNA"/>
</dbReference>